<dbReference type="GO" id="GO:0009252">
    <property type="term" value="P:peptidoglycan biosynthetic process"/>
    <property type="evidence" value="ECO:0007669"/>
    <property type="project" value="UniProtKB-UniRule"/>
</dbReference>
<organism evidence="8 9">
    <name type="scientific">Halanaerobacter jeridensis</name>
    <dbReference type="NCBI Taxonomy" id="706427"/>
    <lineage>
        <taxon>Bacteria</taxon>
        <taxon>Bacillati</taxon>
        <taxon>Bacillota</taxon>
        <taxon>Clostridia</taxon>
        <taxon>Halanaerobiales</taxon>
        <taxon>Halobacteroidaceae</taxon>
        <taxon>Halanaerobacter</taxon>
    </lineage>
</organism>
<dbReference type="Pfam" id="PF14804">
    <property type="entry name" value="Jag_N"/>
    <property type="match status" value="1"/>
</dbReference>
<evidence type="ECO:0000256" key="4">
    <source>
        <dbReference type="ARBA" id="ARBA00023186"/>
    </source>
</evidence>
<feature type="domain" description="R3H" evidence="7">
    <location>
        <begin position="143"/>
        <end position="208"/>
    </location>
</feature>
<dbReference type="InterPro" id="IPR015946">
    <property type="entry name" value="KH_dom-like_a/b"/>
</dbReference>
<dbReference type="InterPro" id="IPR032782">
    <property type="entry name" value="KhpB_N"/>
</dbReference>
<sequence length="208" mass="23377">MKRVIVSEDTVDEALNKGLERLGTIKEKVDFDVLQEGEEGFLGLFGTQSARIKIKNPESKSEHAEMFLQKVVNNMASDLSVELIEENKENQKIVLNITGEDLGLVIGYRGKTLDALQYLTNLAINKGEEDYLQVVLDAEGYRARRKKTLEKLAIKMSKKAKSKGTKVKLDPMPPHERKIIHTTLQKKSGVSTHSEGQEPYRKVVIVAE</sequence>
<evidence type="ECO:0000259" key="7">
    <source>
        <dbReference type="PROSITE" id="PS51061"/>
    </source>
</evidence>
<dbReference type="InterPro" id="IPR001374">
    <property type="entry name" value="R3H_dom"/>
</dbReference>
<dbReference type="CDD" id="cd02644">
    <property type="entry name" value="R3H_jag"/>
    <property type="match status" value="1"/>
</dbReference>
<dbReference type="GO" id="GO:0071555">
    <property type="term" value="P:cell wall organization"/>
    <property type="evidence" value="ECO:0007669"/>
    <property type="project" value="UniProtKB-KW"/>
</dbReference>
<evidence type="ECO:0000256" key="6">
    <source>
        <dbReference type="HAMAP-Rule" id="MF_00867"/>
    </source>
</evidence>
<dbReference type="PROSITE" id="PS51061">
    <property type="entry name" value="R3H"/>
    <property type="match status" value="1"/>
</dbReference>
<dbReference type="InterPro" id="IPR038008">
    <property type="entry name" value="Jag_KH"/>
</dbReference>
<dbReference type="GO" id="GO:0003723">
    <property type="term" value="F:RNA binding"/>
    <property type="evidence" value="ECO:0007669"/>
    <property type="project" value="UniProtKB-UniRule"/>
</dbReference>
<dbReference type="InterPro" id="IPR036867">
    <property type="entry name" value="R3H_dom_sf"/>
</dbReference>
<comment type="function">
    <text evidence="6">A probable RNA chaperone. Forms a complex with KhpA which binds to cellular RNA and controls its expression. Plays a role in peptidoglycan (PG) homeostasis and cell length regulation.</text>
</comment>
<dbReference type="InterPro" id="IPR034079">
    <property type="entry name" value="R3H_KhpB"/>
</dbReference>
<dbReference type="Gene3D" id="3.30.1370.50">
    <property type="entry name" value="R3H-like domain"/>
    <property type="match status" value="1"/>
</dbReference>
<dbReference type="RefSeq" id="WP_204702513.1">
    <property type="nucleotide sequence ID" value="NZ_JAFBDQ010000017.1"/>
</dbReference>
<keyword evidence="1 6" id="KW-0963">Cytoplasm</keyword>
<dbReference type="GO" id="GO:0008360">
    <property type="term" value="P:regulation of cell shape"/>
    <property type="evidence" value="ECO:0007669"/>
    <property type="project" value="UniProtKB-KW"/>
</dbReference>
<dbReference type="NCBIfam" id="NF041568">
    <property type="entry name" value="Jag_EloR"/>
    <property type="match status" value="1"/>
</dbReference>
<proteinExistence type="inferred from homology"/>
<dbReference type="PANTHER" id="PTHR35800:SF1">
    <property type="entry name" value="RNA-BINDING PROTEIN KHPB"/>
    <property type="match status" value="1"/>
</dbReference>
<dbReference type="InterPro" id="IPR038247">
    <property type="entry name" value="Jag_N_dom_sf"/>
</dbReference>
<protein>
    <recommendedName>
        <fullName evidence="6">RNA-binding protein KhpB</fullName>
    </recommendedName>
    <alternativeName>
        <fullName evidence="6">RNA-binding protein EloR</fullName>
    </alternativeName>
</protein>
<comment type="subunit">
    <text evidence="6">Forms a complex with KhpA.</text>
</comment>
<dbReference type="EMBL" id="JAFBDQ010000017">
    <property type="protein sequence ID" value="MBM7557767.1"/>
    <property type="molecule type" value="Genomic_DNA"/>
</dbReference>
<dbReference type="Gene3D" id="3.30.30.80">
    <property type="entry name" value="probable RNA-binding protein from clostridium symbiosum atcc 14940"/>
    <property type="match status" value="1"/>
</dbReference>
<name>A0A939BQ17_9FIRM</name>
<evidence type="ECO:0000256" key="3">
    <source>
        <dbReference type="ARBA" id="ARBA00022960"/>
    </source>
</evidence>
<dbReference type="SMART" id="SM01245">
    <property type="entry name" value="Jag_N"/>
    <property type="match status" value="1"/>
</dbReference>
<dbReference type="Gene3D" id="3.30.300.20">
    <property type="match status" value="1"/>
</dbReference>
<accession>A0A939BQ17</accession>
<evidence type="ECO:0000313" key="8">
    <source>
        <dbReference type="EMBL" id="MBM7557767.1"/>
    </source>
</evidence>
<keyword evidence="4 6" id="KW-0143">Chaperone</keyword>
<keyword evidence="5 6" id="KW-0961">Cell wall biogenesis/degradation</keyword>
<dbReference type="SUPFAM" id="SSF82708">
    <property type="entry name" value="R3H domain"/>
    <property type="match status" value="1"/>
</dbReference>
<comment type="domain">
    <text evidence="6">Has an N-terminal Jag-N domain and 2 RNA-binding domains (KH and R3H).</text>
</comment>
<keyword evidence="2 6" id="KW-0694">RNA-binding</keyword>
<reference evidence="8" key="1">
    <citation type="submission" date="2021-01" db="EMBL/GenBank/DDBJ databases">
        <title>Genomic Encyclopedia of Type Strains, Phase IV (KMG-IV): sequencing the most valuable type-strain genomes for metagenomic binning, comparative biology and taxonomic classification.</title>
        <authorList>
            <person name="Goeker M."/>
        </authorList>
    </citation>
    <scope>NUCLEOTIDE SEQUENCE</scope>
    <source>
        <strain evidence="8">DSM 23230</strain>
    </source>
</reference>
<dbReference type="GO" id="GO:0005737">
    <property type="term" value="C:cytoplasm"/>
    <property type="evidence" value="ECO:0007669"/>
    <property type="project" value="UniProtKB-SubCell"/>
</dbReference>
<dbReference type="PANTHER" id="PTHR35800">
    <property type="entry name" value="PROTEIN JAG"/>
    <property type="match status" value="1"/>
</dbReference>
<evidence type="ECO:0000256" key="2">
    <source>
        <dbReference type="ARBA" id="ARBA00022884"/>
    </source>
</evidence>
<evidence type="ECO:0000256" key="5">
    <source>
        <dbReference type="ARBA" id="ARBA00023316"/>
    </source>
</evidence>
<comment type="similarity">
    <text evidence="6">Belongs to the KhpB RNA-binding protein family.</text>
</comment>
<dbReference type="AlphaFoldDB" id="A0A939BQ17"/>
<keyword evidence="3 6" id="KW-0133">Cell shape</keyword>
<dbReference type="CDD" id="cd02414">
    <property type="entry name" value="KH-II_Jag"/>
    <property type="match status" value="1"/>
</dbReference>
<evidence type="ECO:0000313" key="9">
    <source>
        <dbReference type="Proteomes" id="UP000774000"/>
    </source>
</evidence>
<dbReference type="SMART" id="SM00393">
    <property type="entry name" value="R3H"/>
    <property type="match status" value="1"/>
</dbReference>
<comment type="subcellular location">
    <subcellularLocation>
        <location evidence="6">Cytoplasm</location>
    </subcellularLocation>
</comment>
<dbReference type="Pfam" id="PF13083">
    <property type="entry name" value="KH_KhpA-B"/>
    <property type="match status" value="1"/>
</dbReference>
<dbReference type="Pfam" id="PF01424">
    <property type="entry name" value="R3H"/>
    <property type="match status" value="1"/>
</dbReference>
<dbReference type="InterPro" id="IPR039247">
    <property type="entry name" value="KhpB"/>
</dbReference>
<dbReference type="Proteomes" id="UP000774000">
    <property type="component" value="Unassembled WGS sequence"/>
</dbReference>
<keyword evidence="9" id="KW-1185">Reference proteome</keyword>
<comment type="caution">
    <text evidence="8">The sequence shown here is derived from an EMBL/GenBank/DDBJ whole genome shotgun (WGS) entry which is preliminary data.</text>
</comment>
<evidence type="ECO:0000256" key="1">
    <source>
        <dbReference type="ARBA" id="ARBA00022490"/>
    </source>
</evidence>
<dbReference type="HAMAP" id="MF_00867">
    <property type="entry name" value="KhpB"/>
    <property type="match status" value="1"/>
</dbReference>
<gene>
    <name evidence="6" type="primary">khpB</name>
    <name evidence="6" type="synonym">eloR</name>
    <name evidence="8" type="ORF">JOC47_002633</name>
</gene>
<feature type="region of interest" description="Jag_N domain" evidence="6">
    <location>
        <begin position="5"/>
        <end position="55"/>
    </location>
</feature>